<feature type="domain" description="Doubled CXXCH motif" evidence="3">
    <location>
        <begin position="378"/>
        <end position="409"/>
    </location>
</feature>
<name>A0A5M6CWJ3_9BACT</name>
<dbReference type="InterPro" id="IPR023155">
    <property type="entry name" value="Cyt_c-552/4"/>
</dbReference>
<dbReference type="RefSeq" id="WP_150079123.1">
    <property type="nucleotide sequence ID" value="NZ_VWOX01000018.1"/>
</dbReference>
<dbReference type="Gene3D" id="1.10.1130.10">
    <property type="entry name" value="Flavocytochrome C3, Chain A"/>
    <property type="match status" value="1"/>
</dbReference>
<dbReference type="InterPro" id="IPR051829">
    <property type="entry name" value="Multiheme_Cytochr_ET"/>
</dbReference>
<dbReference type="SUPFAM" id="SSF48452">
    <property type="entry name" value="TPR-like"/>
    <property type="match status" value="1"/>
</dbReference>
<dbReference type="AlphaFoldDB" id="A0A5M6CWJ3"/>
<gene>
    <name evidence="5" type="ORF">FYK55_23710</name>
</gene>
<feature type="region of interest" description="Disordered" evidence="2">
    <location>
        <begin position="42"/>
        <end position="88"/>
    </location>
</feature>
<evidence type="ECO:0000313" key="5">
    <source>
        <dbReference type="EMBL" id="KAA5539584.1"/>
    </source>
</evidence>
<dbReference type="PANTHER" id="PTHR35038:SF8">
    <property type="entry name" value="C-TYPE POLYHEME CYTOCHROME OMCC"/>
    <property type="match status" value="1"/>
</dbReference>
<feature type="region of interest" description="Disordered" evidence="2">
    <location>
        <begin position="266"/>
        <end position="287"/>
    </location>
</feature>
<evidence type="ECO:0000259" key="4">
    <source>
        <dbReference type="Pfam" id="PF13435"/>
    </source>
</evidence>
<keyword evidence="1" id="KW-0732">Signal</keyword>
<dbReference type="Pfam" id="PF09699">
    <property type="entry name" value="Paired_CXXCH_1"/>
    <property type="match status" value="1"/>
</dbReference>
<dbReference type="InterPro" id="IPR010177">
    <property type="entry name" value="Paired_CXXCH_1"/>
</dbReference>
<dbReference type="PANTHER" id="PTHR35038">
    <property type="entry name" value="DISSIMILATORY SULFITE REDUCTASE SIRA"/>
    <property type="match status" value="1"/>
</dbReference>
<dbReference type="InterPro" id="IPR036280">
    <property type="entry name" value="Multihaem_cyt_sf"/>
</dbReference>
<dbReference type="SUPFAM" id="SSF48695">
    <property type="entry name" value="Multiheme cytochromes"/>
    <property type="match status" value="1"/>
</dbReference>
<protein>
    <submittedName>
        <fullName evidence="5">Tetratricopeptide repeat protein</fullName>
    </submittedName>
</protein>
<feature type="compositionally biased region" description="Polar residues" evidence="2">
    <location>
        <begin position="64"/>
        <end position="80"/>
    </location>
</feature>
<dbReference type="Proteomes" id="UP000324479">
    <property type="component" value="Unassembled WGS sequence"/>
</dbReference>
<dbReference type="Gene3D" id="1.25.40.10">
    <property type="entry name" value="Tetratricopeptide repeat domain"/>
    <property type="match status" value="1"/>
</dbReference>
<dbReference type="EMBL" id="VWOX01000018">
    <property type="protein sequence ID" value="KAA5539584.1"/>
    <property type="molecule type" value="Genomic_DNA"/>
</dbReference>
<organism evidence="5 6">
    <name type="scientific">Roseiconus nitratireducens</name>
    <dbReference type="NCBI Taxonomy" id="2605748"/>
    <lineage>
        <taxon>Bacteria</taxon>
        <taxon>Pseudomonadati</taxon>
        <taxon>Planctomycetota</taxon>
        <taxon>Planctomycetia</taxon>
        <taxon>Pirellulales</taxon>
        <taxon>Pirellulaceae</taxon>
        <taxon>Roseiconus</taxon>
    </lineage>
</organism>
<feature type="domain" description="Cytochrome c-552/4" evidence="4">
    <location>
        <begin position="224"/>
        <end position="260"/>
    </location>
</feature>
<keyword evidence="6" id="KW-1185">Reference proteome</keyword>
<comment type="caution">
    <text evidence="5">The sequence shown here is derived from an EMBL/GenBank/DDBJ whole genome shotgun (WGS) entry which is preliminary data.</text>
</comment>
<accession>A0A5M6CWJ3</accession>
<evidence type="ECO:0000256" key="1">
    <source>
        <dbReference type="ARBA" id="ARBA00022729"/>
    </source>
</evidence>
<evidence type="ECO:0000313" key="6">
    <source>
        <dbReference type="Proteomes" id="UP000324479"/>
    </source>
</evidence>
<dbReference type="Pfam" id="PF13435">
    <property type="entry name" value="Cytochrome_C554"/>
    <property type="match status" value="2"/>
</dbReference>
<evidence type="ECO:0000256" key="2">
    <source>
        <dbReference type="SAM" id="MobiDB-lite"/>
    </source>
</evidence>
<evidence type="ECO:0000259" key="3">
    <source>
        <dbReference type="Pfam" id="PF09699"/>
    </source>
</evidence>
<reference evidence="5 6" key="1">
    <citation type="submission" date="2019-08" db="EMBL/GenBank/DDBJ databases">
        <authorList>
            <person name="Dhanesh K."/>
            <person name="Kumar G."/>
            <person name="Sasikala C."/>
            <person name="Venkata Ramana C."/>
        </authorList>
    </citation>
    <scope>NUCLEOTIDE SEQUENCE [LARGE SCALE GENOMIC DNA]</scope>
    <source>
        <strain evidence="5 6">JC645</strain>
    </source>
</reference>
<dbReference type="InterPro" id="IPR011990">
    <property type="entry name" value="TPR-like_helical_dom_sf"/>
</dbReference>
<proteinExistence type="predicted"/>
<sequence>MPTTKPPYSIVARGRVIRRVMHRAVACWTVAMLIFVTACSPNETEPPANDSPPQEMSHGRQSDSPEPTPKSSPATQTASRPTWLRDAEPPFVGSQACGECHRERADNFNRTAHAESLRLASTADEVTGKAFFHEPSRQQFQVAREGKQLRHQGWQLLPPDGQPLPIGDVAIECVMGSGNFAKSYLFRDHETWLQAPLTYYMESSNYEMSPGYDRPFHKGFTRAISDQCMFCHAGLVSREGENQQRFQIHELAIGCERCHGAGAEHVRQAERSGQTTGDKQQADEQQPWHILRPSALNRSQLESLCAQCHLQGDVTLFTDHNDYWSFRPGEDLGERFIIYRFKPQRDANAGEDDEEIAFVGHFDQLHRSDCYLGSETLTCVTCHNPHEPERAESVEQTRRDHCQACHSEQQPHQECTLDIAERIQRNDNQCWRCHMPQHSTEVPHVAITNHRIAIHPERSTVASGKPSNQDVTAPATATKLPEAIALLDQSPAGSWQRKLNASAAMAAWLQEKADASYRTPTLLNSAIDNLRNAMNAIPDDANPKNDASDRVPVVSKNLADAYLMGLLDLRVYSQDMLADSQQASELRSEIQTIATRLQASEPGATPAYQSAVQQLAAGASRRGDHEEAYRWYSELVQLRRFSADHYNLGLACIRLKKLGEAEQRFYEAIRIQGDYAKAYDLLGRMYQTVDPAQASRFGRLAEQLRAARSP</sequence>
<feature type="domain" description="Cytochrome c-552/4" evidence="4">
    <location>
        <begin position="96"/>
        <end position="124"/>
    </location>
</feature>